<dbReference type="SUPFAM" id="SSF54292">
    <property type="entry name" value="2Fe-2S ferredoxin-like"/>
    <property type="match status" value="1"/>
</dbReference>
<keyword evidence="3" id="KW-1185">Reference proteome</keyword>
<dbReference type="PROSITE" id="PS51085">
    <property type="entry name" value="2FE2S_FER_2"/>
    <property type="match status" value="1"/>
</dbReference>
<dbReference type="PANTHER" id="PTHR30212">
    <property type="entry name" value="PROTEIN YIIM"/>
    <property type="match status" value="1"/>
</dbReference>
<dbReference type="KEGG" id="fsm:CCS41_08320"/>
<dbReference type="InterPro" id="IPR052353">
    <property type="entry name" value="Benzoxazolinone_Detox_Enz"/>
</dbReference>
<dbReference type="CDD" id="cd00207">
    <property type="entry name" value="fer2"/>
    <property type="match status" value="1"/>
</dbReference>
<dbReference type="InterPro" id="IPR036010">
    <property type="entry name" value="2Fe-2S_ferredoxin-like_sf"/>
</dbReference>
<feature type="domain" description="2Fe-2S ferredoxin-type" evidence="1">
    <location>
        <begin position="4"/>
        <end position="86"/>
    </location>
</feature>
<dbReference type="InterPro" id="IPR012675">
    <property type="entry name" value="Beta-grasp_dom_sf"/>
</dbReference>
<dbReference type="InterPro" id="IPR001041">
    <property type="entry name" value="2Fe-2S_ferredoxin-type"/>
</dbReference>
<gene>
    <name evidence="2" type="ORF">CCS41_08320</name>
</gene>
<dbReference type="NCBIfam" id="NF007985">
    <property type="entry name" value="PRK10713.1"/>
    <property type="match status" value="1"/>
</dbReference>
<dbReference type="AlphaFoldDB" id="A0A2U8I8E4"/>
<name>A0A2U8I8E4_9GAMM</name>
<dbReference type="GO" id="GO:0051537">
    <property type="term" value="F:2 iron, 2 sulfur cluster binding"/>
    <property type="evidence" value="ECO:0007669"/>
    <property type="project" value="InterPro"/>
</dbReference>
<dbReference type="Proteomes" id="UP000261875">
    <property type="component" value="Chromosome"/>
</dbReference>
<dbReference type="Pfam" id="PF00111">
    <property type="entry name" value="Fer2"/>
    <property type="match status" value="1"/>
</dbReference>
<organism evidence="2 3">
    <name type="scientific">Candidatus Fukatsuia symbiotica</name>
    <dbReference type="NCBI Taxonomy" id="1878942"/>
    <lineage>
        <taxon>Bacteria</taxon>
        <taxon>Pseudomonadati</taxon>
        <taxon>Pseudomonadota</taxon>
        <taxon>Gammaproteobacteria</taxon>
        <taxon>Enterobacterales</taxon>
        <taxon>Yersiniaceae</taxon>
        <taxon>Candidatus Fukatsuia</taxon>
    </lineage>
</organism>
<dbReference type="EMBL" id="CP021659">
    <property type="protein sequence ID" value="AWK15383.1"/>
    <property type="molecule type" value="Genomic_DNA"/>
</dbReference>
<dbReference type="InterPro" id="IPR006058">
    <property type="entry name" value="2Fe2S_fd_BS"/>
</dbReference>
<accession>A0A2U8I8E4</accession>
<dbReference type="PROSITE" id="PS00197">
    <property type="entry name" value="2FE2S_FER_1"/>
    <property type="match status" value="1"/>
</dbReference>
<protein>
    <submittedName>
        <fullName evidence="2">2Fe-2S ferredoxin</fullName>
    </submittedName>
</protein>
<evidence type="ECO:0000313" key="3">
    <source>
        <dbReference type="Proteomes" id="UP000261875"/>
    </source>
</evidence>
<evidence type="ECO:0000313" key="2">
    <source>
        <dbReference type="EMBL" id="AWK15383.1"/>
    </source>
</evidence>
<proteinExistence type="predicted"/>
<sequence>MANSTINLHQSGSQLDYPVDSNNLLEALEQHQIAVEYQCRSGYCGTCRLVLLKGEVDYLTQPLALIQEGEILPCCCKPRGDIAIEI</sequence>
<dbReference type="RefSeq" id="WP_119797740.1">
    <property type="nucleotide sequence ID" value="NZ_CP021659.1"/>
</dbReference>
<reference evidence="2 3" key="1">
    <citation type="submission" date="2017-05" db="EMBL/GenBank/DDBJ databases">
        <title>Genome sequence of Candidatus Fukatsuia symbiotica and Candidatus Hamiltonella defensa from Acyrthosiphon pisum strain 5D.</title>
        <authorList>
            <person name="Patel V.A."/>
            <person name="Chevignon G."/>
            <person name="Russell J.A."/>
            <person name="Oliver K.M."/>
        </authorList>
    </citation>
    <scope>NUCLEOTIDE SEQUENCE [LARGE SCALE GENOMIC DNA]</scope>
    <source>
        <strain evidence="2 3">5D</strain>
    </source>
</reference>
<dbReference type="OrthoDB" id="9806195at2"/>
<dbReference type="STRING" id="1878942.GCA_900128755_00907"/>
<dbReference type="Gene3D" id="3.10.20.30">
    <property type="match status" value="1"/>
</dbReference>
<dbReference type="PANTHER" id="PTHR30212:SF2">
    <property type="entry name" value="PROTEIN YIIM"/>
    <property type="match status" value="1"/>
</dbReference>
<evidence type="ECO:0000259" key="1">
    <source>
        <dbReference type="PROSITE" id="PS51085"/>
    </source>
</evidence>